<dbReference type="PANTHER" id="PTHR11360:SF290">
    <property type="entry name" value="MONOCARBOXYLATE MFS PERMEASE"/>
    <property type="match status" value="1"/>
</dbReference>
<proteinExistence type="predicted"/>
<reference evidence="6 7" key="1">
    <citation type="submission" date="2019-06" db="EMBL/GenBank/DDBJ databases">
        <title>Genome organization and adaptive potential of archetypical organophosphate degarding Sphingobium fuliginis ATCC 27551.</title>
        <authorList>
            <person name="Sarwar A."/>
            <person name="Parthasarathy S."/>
            <person name="Singh C."/>
            <person name="Siddavattam D."/>
        </authorList>
    </citation>
    <scope>NUCLEOTIDE SEQUENCE [LARGE SCALE GENOMIC DNA]</scope>
    <source>
        <strain evidence="6 7">ATCC 27551</strain>
    </source>
</reference>
<dbReference type="AlphaFoldDB" id="A0A5B8CCJ4"/>
<keyword evidence="2 4" id="KW-1133">Transmembrane helix</keyword>
<keyword evidence="3 4" id="KW-0472">Membrane</keyword>
<feature type="transmembrane region" description="Helical" evidence="4">
    <location>
        <begin position="16"/>
        <end position="34"/>
    </location>
</feature>
<dbReference type="InterPro" id="IPR011701">
    <property type="entry name" value="MFS"/>
</dbReference>
<gene>
    <name evidence="6" type="ORF">FIL70_08530</name>
</gene>
<feature type="transmembrane region" description="Helical" evidence="4">
    <location>
        <begin position="257"/>
        <end position="275"/>
    </location>
</feature>
<feature type="transmembrane region" description="Helical" evidence="4">
    <location>
        <begin position="287"/>
        <end position="306"/>
    </location>
</feature>
<sequence length="405" mass="42335">MNTTSTGPNPTPVRKLAVVALGSLGNLCGTAFLYSVGIFMGPLKADLGWSSTEISVNLTIIGVIAFFTSPFAGLLVDRLGPRLIGLVGIAGYFCAFFGLSFAGRSIWTWWLAAVPLGFAAVLVKPTTWAAGVAGLFTKRRGMALGVVIAGASLGSAVWPVIANRLIESLGWRGAYQTLAVTASLIMLPLLFFFYRPSPASERSHQKGWMSAEARKTLRTGRFVRMLSAGFIVTACATACVVHLVPILVSHGVTRDEAAQFAALIGIASLVSRLATGPLLDYIHGGRLGLVTFTLPVVACLSLVWAADLGTQAAAISALCIGACIGAEVDIIVYLALRYFGQRDFGFLFGTIAGTMILGTGTGPLLLSVVHDITGGYTLGLLALVPLFLVAGALIASLGPYPDLEP</sequence>
<feature type="transmembrane region" description="Helical" evidence="4">
    <location>
        <begin position="109"/>
        <end position="136"/>
    </location>
</feature>
<evidence type="ECO:0000256" key="2">
    <source>
        <dbReference type="ARBA" id="ARBA00022989"/>
    </source>
</evidence>
<evidence type="ECO:0000256" key="1">
    <source>
        <dbReference type="ARBA" id="ARBA00022692"/>
    </source>
</evidence>
<keyword evidence="1 4" id="KW-0812">Transmembrane</keyword>
<feature type="transmembrane region" description="Helical" evidence="4">
    <location>
        <begin position="143"/>
        <end position="161"/>
    </location>
</feature>
<dbReference type="SUPFAM" id="SSF103473">
    <property type="entry name" value="MFS general substrate transporter"/>
    <property type="match status" value="1"/>
</dbReference>
<feature type="domain" description="Major facilitator superfamily (MFS) profile" evidence="5">
    <location>
        <begin position="15"/>
        <end position="402"/>
    </location>
</feature>
<dbReference type="Proteomes" id="UP000311469">
    <property type="component" value="Chromosome cSF1"/>
</dbReference>
<dbReference type="InterPro" id="IPR050327">
    <property type="entry name" value="Proton-linked_MCT"/>
</dbReference>
<evidence type="ECO:0000313" key="7">
    <source>
        <dbReference type="Proteomes" id="UP000311469"/>
    </source>
</evidence>
<accession>A0A5B8CCJ4</accession>
<feature type="transmembrane region" description="Helical" evidence="4">
    <location>
        <begin position="378"/>
        <end position="400"/>
    </location>
</feature>
<feature type="transmembrane region" description="Helical" evidence="4">
    <location>
        <begin position="83"/>
        <end position="103"/>
    </location>
</feature>
<dbReference type="RefSeq" id="WP_140042057.1">
    <property type="nucleotide sequence ID" value="NZ_CP041016.1"/>
</dbReference>
<feature type="transmembrane region" description="Helical" evidence="4">
    <location>
        <begin position="54"/>
        <end position="76"/>
    </location>
</feature>
<feature type="transmembrane region" description="Helical" evidence="4">
    <location>
        <begin position="312"/>
        <end position="334"/>
    </location>
</feature>
<dbReference type="EMBL" id="CP041016">
    <property type="protein sequence ID" value="QDC37258.1"/>
    <property type="molecule type" value="Genomic_DNA"/>
</dbReference>
<dbReference type="PROSITE" id="PS50850">
    <property type="entry name" value="MFS"/>
    <property type="match status" value="1"/>
</dbReference>
<protein>
    <submittedName>
        <fullName evidence="6">MFS transporter</fullName>
    </submittedName>
</protein>
<feature type="transmembrane region" description="Helical" evidence="4">
    <location>
        <begin position="173"/>
        <end position="194"/>
    </location>
</feature>
<feature type="transmembrane region" description="Helical" evidence="4">
    <location>
        <begin position="346"/>
        <end position="366"/>
    </location>
</feature>
<dbReference type="Gene3D" id="1.20.1250.20">
    <property type="entry name" value="MFS general substrate transporter like domains"/>
    <property type="match status" value="1"/>
</dbReference>
<dbReference type="InterPro" id="IPR020846">
    <property type="entry name" value="MFS_dom"/>
</dbReference>
<evidence type="ECO:0000313" key="6">
    <source>
        <dbReference type="EMBL" id="QDC37258.1"/>
    </source>
</evidence>
<evidence type="ECO:0000259" key="5">
    <source>
        <dbReference type="PROSITE" id="PS50850"/>
    </source>
</evidence>
<evidence type="ECO:0000256" key="4">
    <source>
        <dbReference type="SAM" id="Phobius"/>
    </source>
</evidence>
<evidence type="ECO:0000256" key="3">
    <source>
        <dbReference type="ARBA" id="ARBA00023136"/>
    </source>
</evidence>
<organism evidence="6 7">
    <name type="scientific">Sphingobium fuliginis ATCC 27551</name>
    <dbReference type="NCBI Taxonomy" id="1208342"/>
    <lineage>
        <taxon>Bacteria</taxon>
        <taxon>Pseudomonadati</taxon>
        <taxon>Pseudomonadota</taxon>
        <taxon>Alphaproteobacteria</taxon>
        <taxon>Sphingomonadales</taxon>
        <taxon>Sphingomonadaceae</taxon>
        <taxon>Sphingobium</taxon>
    </lineage>
</organism>
<dbReference type="Pfam" id="PF07690">
    <property type="entry name" value="MFS_1"/>
    <property type="match status" value="1"/>
</dbReference>
<dbReference type="InterPro" id="IPR036259">
    <property type="entry name" value="MFS_trans_sf"/>
</dbReference>
<dbReference type="KEGG" id="sufl:FIL70_08530"/>
<feature type="transmembrane region" description="Helical" evidence="4">
    <location>
        <begin position="222"/>
        <end position="245"/>
    </location>
</feature>
<name>A0A5B8CCJ4_SPHSA</name>
<dbReference type="GO" id="GO:0022857">
    <property type="term" value="F:transmembrane transporter activity"/>
    <property type="evidence" value="ECO:0007669"/>
    <property type="project" value="InterPro"/>
</dbReference>
<dbReference type="PANTHER" id="PTHR11360">
    <property type="entry name" value="MONOCARBOXYLATE TRANSPORTER"/>
    <property type="match status" value="1"/>
</dbReference>